<feature type="non-terminal residue" evidence="2">
    <location>
        <position position="364"/>
    </location>
</feature>
<evidence type="ECO:0000256" key="1">
    <source>
        <dbReference type="SAM" id="MobiDB-lite"/>
    </source>
</evidence>
<proteinExistence type="predicted"/>
<reference evidence="2" key="1">
    <citation type="journal article" date="2011" name="Genome Biol.">
        <title>The draft genome of the carcinogenic human liver fluke Clonorchis sinensis.</title>
        <authorList>
            <person name="Wang X."/>
            <person name="Chen W."/>
            <person name="Huang Y."/>
            <person name="Sun J."/>
            <person name="Men J."/>
            <person name="Liu H."/>
            <person name="Luo F."/>
            <person name="Guo L."/>
            <person name="Lv X."/>
            <person name="Deng C."/>
            <person name="Zhou C."/>
            <person name="Fan Y."/>
            <person name="Li X."/>
            <person name="Huang L."/>
            <person name="Hu Y."/>
            <person name="Liang C."/>
            <person name="Hu X."/>
            <person name="Xu J."/>
            <person name="Yu X."/>
        </authorList>
    </citation>
    <scope>NUCLEOTIDE SEQUENCE [LARGE SCALE GENOMIC DNA]</scope>
    <source>
        <strain evidence="2">Henan</strain>
    </source>
</reference>
<dbReference type="EMBL" id="DF144383">
    <property type="protein sequence ID" value="GAA56794.1"/>
    <property type="molecule type" value="Genomic_DNA"/>
</dbReference>
<feature type="region of interest" description="Disordered" evidence="1">
    <location>
        <begin position="86"/>
        <end position="106"/>
    </location>
</feature>
<dbReference type="AlphaFoldDB" id="G7YV14"/>
<evidence type="ECO:0000313" key="2">
    <source>
        <dbReference type="EMBL" id="GAA56794.1"/>
    </source>
</evidence>
<accession>G7YV14</accession>
<name>G7YV14_CLOSI</name>
<protein>
    <submittedName>
        <fullName evidence="2">Uncharacterized protein</fullName>
    </submittedName>
</protein>
<keyword evidence="3" id="KW-1185">Reference proteome</keyword>
<organism evidence="2 3">
    <name type="scientific">Clonorchis sinensis</name>
    <name type="common">Chinese liver fluke</name>
    <dbReference type="NCBI Taxonomy" id="79923"/>
    <lineage>
        <taxon>Eukaryota</taxon>
        <taxon>Metazoa</taxon>
        <taxon>Spiralia</taxon>
        <taxon>Lophotrochozoa</taxon>
        <taxon>Platyhelminthes</taxon>
        <taxon>Trematoda</taxon>
        <taxon>Digenea</taxon>
        <taxon>Opisthorchiida</taxon>
        <taxon>Opisthorchiata</taxon>
        <taxon>Opisthorchiidae</taxon>
        <taxon>Clonorchis</taxon>
    </lineage>
</organism>
<reference key="2">
    <citation type="submission" date="2011-10" db="EMBL/GenBank/DDBJ databases">
        <title>The genome and transcriptome sequence of Clonorchis sinensis provide insights into the carcinogenic liver fluke.</title>
        <authorList>
            <person name="Wang X."/>
            <person name="Huang Y."/>
            <person name="Chen W."/>
            <person name="Liu H."/>
            <person name="Guo L."/>
            <person name="Chen Y."/>
            <person name="Luo F."/>
            <person name="Zhou W."/>
            <person name="Sun J."/>
            <person name="Mao Q."/>
            <person name="Liang P."/>
            <person name="Zhou C."/>
            <person name="Tian Y."/>
            <person name="Men J."/>
            <person name="Lv X."/>
            <person name="Huang L."/>
            <person name="Zhou J."/>
            <person name="Hu Y."/>
            <person name="Li R."/>
            <person name="Zhang F."/>
            <person name="Lei H."/>
            <person name="Li X."/>
            <person name="Hu X."/>
            <person name="Liang C."/>
            <person name="Xu J."/>
            <person name="Wu Z."/>
            <person name="Yu X."/>
        </authorList>
    </citation>
    <scope>NUCLEOTIDE SEQUENCE</scope>
    <source>
        <strain>Henan</strain>
    </source>
</reference>
<gene>
    <name evidence="2" type="ORF">CLF_111533</name>
</gene>
<sequence length="364" mass="40768">MFASAEEKKVLRSRCTLSSHQLMCSRDLRGSRVERGSKMAIFGNKATTSWSWVVRGNQDRYRQADVESQVVSVELEIHVDVKRRLRESRRNGGGSAESVHPAPPVTRFRSQGGHWSRYQTVQPCAVYEWPSYENGVCTLHVDKVFVRCLKTGVQKTLVSQDLRTLLAARYFGPQSNSHHERVLGLEHPLSKPGIVTPWFVQTPRIPTLRPSSANLTMLHMTQFTDYLPIHQQYGTLLRGLRTLLNIIPPPGAKSLSTKPHLWRAGPTRGLHTLDLIFSNDGHLVTASVGPRFSGSDDCVVSWNAARLPEQPQNITHHHRLSESVDKFPACETAAVLLNAQLPPTSTMNRVQCAFELNEDTVSGQ</sequence>
<dbReference type="Proteomes" id="UP000008909">
    <property type="component" value="Unassembled WGS sequence"/>
</dbReference>
<evidence type="ECO:0000313" key="3">
    <source>
        <dbReference type="Proteomes" id="UP000008909"/>
    </source>
</evidence>